<gene>
    <name evidence="2" type="ORF">QV09_05580</name>
</gene>
<protein>
    <recommendedName>
        <fullName evidence="1">Cyanophage baseplate Pam3 plug gp18 domain-containing protein</fullName>
    </recommendedName>
</protein>
<evidence type="ECO:0000259" key="1">
    <source>
        <dbReference type="Pfam" id="PF22479"/>
    </source>
</evidence>
<accession>A0AB36E5J9</accession>
<dbReference type="AlphaFoldDB" id="A0AB36E5J9"/>
<proteinExistence type="predicted"/>
<dbReference type="Proteomes" id="UP000092527">
    <property type="component" value="Unassembled WGS sequence"/>
</dbReference>
<comment type="caution">
    <text evidence="2">The sequence shown here is derived from an EMBL/GenBank/DDBJ whole genome shotgun (WGS) entry which is preliminary data.</text>
</comment>
<organism evidence="2 3">
    <name type="scientific">Gallibacterium salpingitidis</name>
    <dbReference type="NCBI Taxonomy" id="505341"/>
    <lineage>
        <taxon>Bacteria</taxon>
        <taxon>Pseudomonadati</taxon>
        <taxon>Pseudomonadota</taxon>
        <taxon>Gammaproteobacteria</taxon>
        <taxon>Pasteurellales</taxon>
        <taxon>Pasteurellaceae</taxon>
        <taxon>Gallibacterium</taxon>
    </lineage>
</organism>
<dbReference type="Pfam" id="PF22479">
    <property type="entry name" value="Pam3_gp18"/>
    <property type="match status" value="1"/>
</dbReference>
<dbReference type="EMBL" id="JTJU01000028">
    <property type="protein sequence ID" value="OBX10418.1"/>
    <property type="molecule type" value="Genomic_DNA"/>
</dbReference>
<reference evidence="2 3" key="1">
    <citation type="submission" date="2014-11" db="EMBL/GenBank/DDBJ databases">
        <title>Pan-genome of Gallibacterium spp.</title>
        <authorList>
            <person name="Kudirkiene E."/>
            <person name="Bojesen A.M."/>
        </authorList>
    </citation>
    <scope>NUCLEOTIDE SEQUENCE [LARGE SCALE GENOMIC DNA]</scope>
    <source>
        <strain evidence="2 3">18469/18</strain>
    </source>
</reference>
<name>A0AB36E5J9_9PAST</name>
<dbReference type="RefSeq" id="WP_066421751.1">
    <property type="nucleotide sequence ID" value="NZ_CP103875.1"/>
</dbReference>
<feature type="domain" description="Cyanophage baseplate Pam3 plug gp18" evidence="1">
    <location>
        <begin position="3"/>
        <end position="98"/>
    </location>
</feature>
<evidence type="ECO:0000313" key="2">
    <source>
        <dbReference type="EMBL" id="OBX10418.1"/>
    </source>
</evidence>
<sequence>MSIYQIPLASTPNQELTVNVGGQNIGITLNTRLNNELYISVTADDKQIINNRICRNKTKLINAEYQDINGELVFLDSQGNSDPNWKELNSRYLLYWVDKDEF</sequence>
<dbReference type="InterPro" id="IPR054252">
    <property type="entry name" value="Pam3_gp18"/>
</dbReference>
<evidence type="ECO:0000313" key="3">
    <source>
        <dbReference type="Proteomes" id="UP000092527"/>
    </source>
</evidence>